<dbReference type="AlphaFoldDB" id="A0A8X7T7L2"/>
<protein>
    <submittedName>
        <fullName evidence="2">Uncharacterized protein</fullName>
    </submittedName>
</protein>
<reference evidence="2" key="2">
    <citation type="journal article" date="2019" name="IMA Fungus">
        <title>Genome sequencing and comparison of five Tilletia species to identify candidate genes for the detection of regulated species infecting wheat.</title>
        <authorList>
            <person name="Nguyen H.D.T."/>
            <person name="Sultana T."/>
            <person name="Kesanakurti P."/>
            <person name="Hambleton S."/>
        </authorList>
    </citation>
    <scope>NUCLEOTIDE SEQUENCE</scope>
    <source>
        <strain evidence="2">DAOMC 236422</strain>
    </source>
</reference>
<accession>A0A8X7T7L2</accession>
<feature type="region of interest" description="Disordered" evidence="1">
    <location>
        <begin position="1"/>
        <end position="26"/>
    </location>
</feature>
<proteinExistence type="predicted"/>
<name>A0A8X7T7L2_9BASI</name>
<comment type="caution">
    <text evidence="2">The sequence shown here is derived from an EMBL/GenBank/DDBJ whole genome shotgun (WGS) entry which is preliminary data.</text>
</comment>
<organism evidence="2 3">
    <name type="scientific">Tilletia walkeri</name>
    <dbReference type="NCBI Taxonomy" id="117179"/>
    <lineage>
        <taxon>Eukaryota</taxon>
        <taxon>Fungi</taxon>
        <taxon>Dikarya</taxon>
        <taxon>Basidiomycota</taxon>
        <taxon>Ustilaginomycotina</taxon>
        <taxon>Exobasidiomycetes</taxon>
        <taxon>Tilletiales</taxon>
        <taxon>Tilletiaceae</taxon>
        <taxon>Tilletia</taxon>
    </lineage>
</organism>
<evidence type="ECO:0000313" key="3">
    <source>
        <dbReference type="Proteomes" id="UP000078113"/>
    </source>
</evidence>
<evidence type="ECO:0000256" key="1">
    <source>
        <dbReference type="SAM" id="MobiDB-lite"/>
    </source>
</evidence>
<dbReference type="PANTHER" id="PTHR43558">
    <property type="entry name" value="REDUCTASE, PUTATIVE (AFU_ORTHOLOGUE AFUA_3G10540)-RELATED"/>
    <property type="match status" value="1"/>
</dbReference>
<feature type="compositionally biased region" description="Acidic residues" evidence="1">
    <location>
        <begin position="1"/>
        <end position="12"/>
    </location>
</feature>
<feature type="compositionally biased region" description="Basic and acidic residues" evidence="1">
    <location>
        <begin position="935"/>
        <end position="949"/>
    </location>
</feature>
<reference evidence="2" key="1">
    <citation type="submission" date="2016-04" db="EMBL/GenBank/DDBJ databases">
        <authorList>
            <person name="Nguyen H.D."/>
            <person name="Samba Siva P."/>
            <person name="Cullis J."/>
            <person name="Levesque C.A."/>
            <person name="Hambleton S."/>
        </authorList>
    </citation>
    <scope>NUCLEOTIDE SEQUENCE</scope>
    <source>
        <strain evidence="2">DAOMC 236422</strain>
    </source>
</reference>
<dbReference type="Proteomes" id="UP000078113">
    <property type="component" value="Unassembled WGS sequence"/>
</dbReference>
<dbReference type="InterPro" id="IPR053354">
    <property type="entry name" value="MGDG_epimerase"/>
</dbReference>
<sequence length="949" mass="108089">MSWWWNDDDDLQPPEGWVEQGDPDDPEWDPYYQASFGTFRHDFSKPPLPLASTLHPQVRNVLGTHGLKNKKLGEAVVQAIEIQMGLHAQQDVRYREIVDERDEDVALAIAQPGSGLGKEDDVVRPVVTESQNSSGSQQPPTLFAQAASRIAIELGKASEKEAQAIAKRVPHVASLEFKNIIWKLPRLPYAIFSQALQNASAIAEAAKAKSDDDPGKEENDIDKWIIRNEKYMRARLILDQPREEDSKASASKNDPIPSLAQLGIDKVSSHWKEYMVGLGRDAKRVFVHNNNNPAELPSATIRIERPDKAQLPGQLLLDQYRKDAIEINTLPAFQSRFDSMTFGALKGLNWSNVLVAGGIALAALTCVTDEEMKNSESSDIDLYVWGLTADQANTKLQEIEKVFVSNLPADKDTGKPIQYAVLRNSQTITFMPGKYPYRRVQVVLKLCPNPMAILLNFDLDQVAIGYTGDEVWMLPRASRALITGYTTFTMDLIHGSFLAPRKATQDQRVFKYAERGYGLRFLPSYLEALGTVPLNQRTTTENNVPEESLLRDELSVTMRGERARVAWWLAHRFGAFTSPLDKREVSMNDMTIGLGNDTPELAEKSSMSGWQLFARHIALWELAQLGYCRLKEQVVSHSSGGPDYVDDGLSYDDTADYSWNHDFTIGKLQQVVDGLNQSDEETLCNTLETEIPYRVKIDPDDEDYYEEDEEDEEDYLVESNCSDISEDWGEDNDEVDTGFVLLYWVQGLDPSAPAALEDTDSSSRLHWQLVSREADEIHEILHAFRRAHRNLTVPLEVRNERLRLQIARRLVRPTERSERDAFVRWANERAPKIEIKTKYEAPQFGMLTMSRNTVFRRFEMSIDELADVGDLRLDMRYGLPGPATYDHLDRVRTAEEWMSQVQRIVRKDRDQCWNVWYRQRLPPAHFLPALSNPRQDTRQGKRKREEKSS</sequence>
<feature type="region of interest" description="Disordered" evidence="1">
    <location>
        <begin position="927"/>
        <end position="949"/>
    </location>
</feature>
<keyword evidence="3" id="KW-1185">Reference proteome</keyword>
<dbReference type="EMBL" id="LWDG02000050">
    <property type="protein sequence ID" value="KAE8270438.1"/>
    <property type="molecule type" value="Genomic_DNA"/>
</dbReference>
<dbReference type="PANTHER" id="PTHR43558:SF6">
    <property type="entry name" value="REDUCTASE, PUTATIVE (AFU_ORTHOLOGUE AFUA_3G10540)-RELATED"/>
    <property type="match status" value="1"/>
</dbReference>
<gene>
    <name evidence="2" type="ORF">A4X09_0g1887</name>
</gene>
<evidence type="ECO:0000313" key="2">
    <source>
        <dbReference type="EMBL" id="KAE8270438.1"/>
    </source>
</evidence>